<feature type="compositionally biased region" description="Polar residues" evidence="1">
    <location>
        <begin position="47"/>
        <end position="57"/>
    </location>
</feature>
<evidence type="ECO:0000313" key="2">
    <source>
        <dbReference type="EMBL" id="KAF3540998.1"/>
    </source>
</evidence>
<gene>
    <name evidence="2" type="ORF">F2Q69_00019566</name>
</gene>
<sequence>MDGRHVFHKRKEQEDQKTASKFDDVYLKISVKIDIITGGKSKKTKRQLQSSMMSTSRFPLRYTNGKEN</sequence>
<accession>A0A8S9QQL4</accession>
<dbReference type="EMBL" id="QGKX02001290">
    <property type="protein sequence ID" value="KAF3540998.1"/>
    <property type="molecule type" value="Genomic_DNA"/>
</dbReference>
<evidence type="ECO:0000313" key="3">
    <source>
        <dbReference type="Proteomes" id="UP000712600"/>
    </source>
</evidence>
<dbReference type="AlphaFoldDB" id="A0A8S9QQL4"/>
<name>A0A8S9QQL4_BRACR</name>
<comment type="caution">
    <text evidence="2">The sequence shown here is derived from an EMBL/GenBank/DDBJ whole genome shotgun (WGS) entry which is preliminary data.</text>
</comment>
<evidence type="ECO:0000256" key="1">
    <source>
        <dbReference type="SAM" id="MobiDB-lite"/>
    </source>
</evidence>
<dbReference type="Proteomes" id="UP000712600">
    <property type="component" value="Unassembled WGS sequence"/>
</dbReference>
<feature type="region of interest" description="Disordered" evidence="1">
    <location>
        <begin position="40"/>
        <end position="68"/>
    </location>
</feature>
<reference evidence="2" key="1">
    <citation type="submission" date="2019-12" db="EMBL/GenBank/DDBJ databases">
        <title>Genome sequencing and annotation of Brassica cretica.</title>
        <authorList>
            <person name="Studholme D.J."/>
            <person name="Sarris P."/>
        </authorList>
    </citation>
    <scope>NUCLEOTIDE SEQUENCE</scope>
    <source>
        <strain evidence="2">PFS-109/04</strain>
        <tissue evidence="2">Leaf</tissue>
    </source>
</reference>
<proteinExistence type="predicted"/>
<protein>
    <submittedName>
        <fullName evidence="2">Uncharacterized protein</fullName>
    </submittedName>
</protein>
<organism evidence="2 3">
    <name type="scientific">Brassica cretica</name>
    <name type="common">Mustard</name>
    <dbReference type="NCBI Taxonomy" id="69181"/>
    <lineage>
        <taxon>Eukaryota</taxon>
        <taxon>Viridiplantae</taxon>
        <taxon>Streptophyta</taxon>
        <taxon>Embryophyta</taxon>
        <taxon>Tracheophyta</taxon>
        <taxon>Spermatophyta</taxon>
        <taxon>Magnoliopsida</taxon>
        <taxon>eudicotyledons</taxon>
        <taxon>Gunneridae</taxon>
        <taxon>Pentapetalae</taxon>
        <taxon>rosids</taxon>
        <taxon>malvids</taxon>
        <taxon>Brassicales</taxon>
        <taxon>Brassicaceae</taxon>
        <taxon>Brassiceae</taxon>
        <taxon>Brassica</taxon>
    </lineage>
</organism>